<dbReference type="EMBL" id="AXCN02000029">
    <property type="status" value="NOT_ANNOTATED_CDS"/>
    <property type="molecule type" value="Genomic_DNA"/>
</dbReference>
<evidence type="ECO:0000313" key="3">
    <source>
        <dbReference type="EnsemblMetazoa" id="AFAF008004-PA"/>
    </source>
</evidence>
<protein>
    <submittedName>
        <fullName evidence="3">Uncharacterized protein</fullName>
    </submittedName>
</protein>
<sequence length="383" mass="40530">MAVKEGTAQGEDPVHGTNARPRLDNSAYTISLRACSPLKSRVSSEPTVAEITFRGTTATTVVRWPVVAPLVVPLRSVTAFPGTTVVVAVVSLLTFTTAALVVVTVLAPSALTTAHTASAGATGATAATTAAAASTSRTSQSTSTAVVEVSHHLVPLAGVLTFARLPQIVLRLQPNRRLLCLPLVERHFLRLVVRLDGTVRTGIVTGRRCTTVAHVRTVRTVRFGARIRIRRLVVLIRVIRVFLRVLLRAAPVVRTGTVALVHRLDSGFVRARLAVQFALAAPIEPLHTGTAAATSTTAVLSIRFPLAVTVEVARFARILVTTTTGSGRHRPVLVVRSRATRKLGARISANTTVFLIADVIFLGFLNASALAPCTNTTAAALIM</sequence>
<evidence type="ECO:0000313" key="4">
    <source>
        <dbReference type="Proteomes" id="UP000075886"/>
    </source>
</evidence>
<keyword evidence="2" id="KW-1133">Transmembrane helix</keyword>
<feature type="transmembrane region" description="Helical" evidence="2">
    <location>
        <begin position="85"/>
        <end position="107"/>
    </location>
</feature>
<dbReference type="EnsemblMetazoa" id="AFAF008004-RA">
    <property type="protein sequence ID" value="AFAF008004-PA"/>
    <property type="gene ID" value="AFAF008004"/>
</dbReference>
<evidence type="ECO:0000256" key="1">
    <source>
        <dbReference type="SAM" id="MobiDB-lite"/>
    </source>
</evidence>
<dbReference type="VEuPathDB" id="VectorBase:AFAF008004"/>
<evidence type="ECO:0000256" key="2">
    <source>
        <dbReference type="SAM" id="Phobius"/>
    </source>
</evidence>
<accession>A0A182QDJ2</accession>
<dbReference type="Proteomes" id="UP000075886">
    <property type="component" value="Unassembled WGS sequence"/>
</dbReference>
<name>A0A182QDJ2_9DIPT</name>
<feature type="region of interest" description="Disordered" evidence="1">
    <location>
        <begin position="1"/>
        <end position="22"/>
    </location>
</feature>
<keyword evidence="2" id="KW-0812">Transmembrane</keyword>
<organism evidence="3 4">
    <name type="scientific">Anopheles farauti</name>
    <dbReference type="NCBI Taxonomy" id="69004"/>
    <lineage>
        <taxon>Eukaryota</taxon>
        <taxon>Metazoa</taxon>
        <taxon>Ecdysozoa</taxon>
        <taxon>Arthropoda</taxon>
        <taxon>Hexapoda</taxon>
        <taxon>Insecta</taxon>
        <taxon>Pterygota</taxon>
        <taxon>Neoptera</taxon>
        <taxon>Endopterygota</taxon>
        <taxon>Diptera</taxon>
        <taxon>Nematocera</taxon>
        <taxon>Culicoidea</taxon>
        <taxon>Culicidae</taxon>
        <taxon>Anophelinae</taxon>
        <taxon>Anopheles</taxon>
    </lineage>
</organism>
<reference evidence="4" key="1">
    <citation type="submission" date="2014-01" db="EMBL/GenBank/DDBJ databases">
        <title>The Genome Sequence of Anopheles farauti FAR1 (V2).</title>
        <authorList>
            <consortium name="The Broad Institute Genomics Platform"/>
            <person name="Neafsey D.E."/>
            <person name="Besansky N."/>
            <person name="Howell P."/>
            <person name="Walton C."/>
            <person name="Young S.K."/>
            <person name="Zeng Q."/>
            <person name="Gargeya S."/>
            <person name="Fitzgerald M."/>
            <person name="Haas B."/>
            <person name="Abouelleil A."/>
            <person name="Allen A.W."/>
            <person name="Alvarado L."/>
            <person name="Arachchi H.M."/>
            <person name="Berlin A.M."/>
            <person name="Chapman S.B."/>
            <person name="Gainer-Dewar J."/>
            <person name="Goldberg J."/>
            <person name="Griggs A."/>
            <person name="Gujja S."/>
            <person name="Hansen M."/>
            <person name="Howarth C."/>
            <person name="Imamovic A."/>
            <person name="Ireland A."/>
            <person name="Larimer J."/>
            <person name="McCowan C."/>
            <person name="Murphy C."/>
            <person name="Pearson M."/>
            <person name="Poon T.W."/>
            <person name="Priest M."/>
            <person name="Roberts A."/>
            <person name="Saif S."/>
            <person name="Shea T."/>
            <person name="Sisk P."/>
            <person name="Sykes S."/>
            <person name="Wortman J."/>
            <person name="Nusbaum C."/>
            <person name="Birren B."/>
        </authorList>
    </citation>
    <scope>NUCLEOTIDE SEQUENCE [LARGE SCALE GENOMIC DNA]</scope>
    <source>
        <strain evidence="4">FAR1</strain>
    </source>
</reference>
<keyword evidence="2" id="KW-0472">Membrane</keyword>
<reference evidence="3" key="2">
    <citation type="submission" date="2020-05" db="UniProtKB">
        <authorList>
            <consortium name="EnsemblMetazoa"/>
        </authorList>
    </citation>
    <scope>IDENTIFICATION</scope>
    <source>
        <strain evidence="3">FAR1</strain>
    </source>
</reference>
<keyword evidence="4" id="KW-1185">Reference proteome</keyword>
<dbReference type="AlphaFoldDB" id="A0A182QDJ2"/>
<proteinExistence type="predicted"/>